<proteinExistence type="predicted"/>
<dbReference type="InterPro" id="IPR025237">
    <property type="entry name" value="DUF4183"/>
</dbReference>
<evidence type="ECO:0000259" key="1">
    <source>
        <dbReference type="Pfam" id="PF13799"/>
    </source>
</evidence>
<keyword evidence="3" id="KW-1185">Reference proteome</keyword>
<protein>
    <submittedName>
        <fullName evidence="2">DUF4183 domain-containing protein</fullName>
    </submittedName>
</protein>
<comment type="caution">
    <text evidence="2">The sequence shown here is derived from an EMBL/GenBank/DDBJ whole genome shotgun (WGS) entry which is preliminary data.</text>
</comment>
<gene>
    <name evidence="2" type="ORF">ACFQMJ_05450</name>
</gene>
<sequence length="127" mass="13354">MALTIFNIAVTVEATAETTSNPAVSKYYYVVPAPVTVTNAAPLVLAATSFFADTGDAATAFEAVATDNGYRTVYVNGIPQMDDLITLSTTTLTLTPEDGETIDLDLNTPIVLEIVNFDPATTVTVTT</sequence>
<dbReference type="RefSeq" id="WP_378047252.1">
    <property type="nucleotide sequence ID" value="NZ_JBHMDN010000013.1"/>
</dbReference>
<organism evidence="2 3">
    <name type="scientific">Cohnella cellulosilytica</name>
    <dbReference type="NCBI Taxonomy" id="986710"/>
    <lineage>
        <taxon>Bacteria</taxon>
        <taxon>Bacillati</taxon>
        <taxon>Bacillota</taxon>
        <taxon>Bacilli</taxon>
        <taxon>Bacillales</taxon>
        <taxon>Paenibacillaceae</taxon>
        <taxon>Cohnella</taxon>
    </lineage>
</organism>
<reference evidence="3" key="1">
    <citation type="journal article" date="2019" name="Int. J. Syst. Evol. Microbiol.">
        <title>The Global Catalogue of Microorganisms (GCM) 10K type strain sequencing project: providing services to taxonomists for standard genome sequencing and annotation.</title>
        <authorList>
            <consortium name="The Broad Institute Genomics Platform"/>
            <consortium name="The Broad Institute Genome Sequencing Center for Infectious Disease"/>
            <person name="Wu L."/>
            <person name="Ma J."/>
        </authorList>
    </citation>
    <scope>NUCLEOTIDE SEQUENCE [LARGE SCALE GENOMIC DNA]</scope>
    <source>
        <strain evidence="3">KCTC 12907</strain>
    </source>
</reference>
<evidence type="ECO:0000313" key="3">
    <source>
        <dbReference type="Proteomes" id="UP001596378"/>
    </source>
</evidence>
<dbReference type="EMBL" id="JBHTAI010000003">
    <property type="protein sequence ID" value="MFC7147975.1"/>
    <property type="molecule type" value="Genomic_DNA"/>
</dbReference>
<accession>A0ABW2F7V0</accession>
<name>A0ABW2F7V0_9BACL</name>
<evidence type="ECO:0000313" key="2">
    <source>
        <dbReference type="EMBL" id="MFC7147975.1"/>
    </source>
</evidence>
<feature type="domain" description="DUF4183" evidence="1">
    <location>
        <begin position="47"/>
        <end position="114"/>
    </location>
</feature>
<dbReference type="Pfam" id="PF13799">
    <property type="entry name" value="DUF4183"/>
    <property type="match status" value="1"/>
</dbReference>
<dbReference type="Proteomes" id="UP001596378">
    <property type="component" value="Unassembled WGS sequence"/>
</dbReference>